<dbReference type="GO" id="GO:0044208">
    <property type="term" value="P:'de novo' AMP biosynthetic process"/>
    <property type="evidence" value="ECO:0007669"/>
    <property type="project" value="UniProtKB-UniRule"/>
</dbReference>
<keyword evidence="4 7" id="KW-0658">Purine biosynthesis</keyword>
<evidence type="ECO:0000256" key="6">
    <source>
        <dbReference type="ARBA" id="ARBA00023134"/>
    </source>
</evidence>
<dbReference type="Pfam" id="PF00709">
    <property type="entry name" value="Adenylsucc_synt"/>
    <property type="match status" value="1"/>
</dbReference>
<accession>A0A1I4D3J8</accession>
<comment type="similarity">
    <text evidence="7">Belongs to the adenylosuccinate synthetase family.</text>
</comment>
<keyword evidence="9" id="KW-1185">Reference proteome</keyword>
<dbReference type="InterPro" id="IPR042111">
    <property type="entry name" value="Adenylosuccinate_synth_dom3"/>
</dbReference>
<dbReference type="SUPFAM" id="SSF52540">
    <property type="entry name" value="P-loop containing nucleoside triphosphate hydrolases"/>
    <property type="match status" value="1"/>
</dbReference>
<keyword evidence="2 7" id="KW-0479">Metal-binding</keyword>
<dbReference type="GO" id="GO:0000287">
    <property type="term" value="F:magnesium ion binding"/>
    <property type="evidence" value="ECO:0007669"/>
    <property type="project" value="UniProtKB-UniRule"/>
</dbReference>
<dbReference type="EMBL" id="FOQY01000039">
    <property type="protein sequence ID" value="SFK88158.1"/>
    <property type="molecule type" value="Genomic_DNA"/>
</dbReference>
<gene>
    <name evidence="7" type="primary">purA</name>
    <name evidence="8" type="ORF">SAMN05216275_13920</name>
</gene>
<comment type="subcellular location">
    <subcellularLocation>
        <location evidence="7">Cytoplasm</location>
    </subcellularLocation>
</comment>
<dbReference type="GO" id="GO:0004019">
    <property type="term" value="F:adenylosuccinate synthase activity"/>
    <property type="evidence" value="ECO:0007669"/>
    <property type="project" value="UniProtKB-UniRule"/>
</dbReference>
<comment type="pathway">
    <text evidence="7">Purine metabolism; AMP biosynthesis via de novo pathway; AMP from IMP: step 1/2.</text>
</comment>
<name>A0A1I4D3J8_9ACTN</name>
<dbReference type="GO" id="GO:0046040">
    <property type="term" value="P:IMP metabolic process"/>
    <property type="evidence" value="ECO:0007669"/>
    <property type="project" value="TreeGrafter"/>
</dbReference>
<keyword evidence="1 7" id="KW-0436">Ligase</keyword>
<feature type="active site" description="Proton donor" evidence="7">
    <location>
        <position position="44"/>
    </location>
</feature>
<dbReference type="GO" id="GO:0005737">
    <property type="term" value="C:cytoplasm"/>
    <property type="evidence" value="ECO:0007669"/>
    <property type="project" value="UniProtKB-SubCell"/>
</dbReference>
<keyword evidence="3 7" id="KW-0547">Nucleotide-binding</keyword>
<comment type="cofactor">
    <cofactor evidence="7">
        <name>Mg(2+)</name>
        <dbReference type="ChEBI" id="CHEBI:18420"/>
    </cofactor>
    <text evidence="7">Binds 1 Mg(2+) ion per subunit.</text>
</comment>
<reference evidence="9" key="1">
    <citation type="submission" date="2016-10" db="EMBL/GenBank/DDBJ databases">
        <authorList>
            <person name="Varghese N."/>
            <person name="Submissions S."/>
        </authorList>
    </citation>
    <scope>NUCLEOTIDE SEQUENCE [LARGE SCALE GENOMIC DNA]</scope>
    <source>
        <strain evidence="9">CGMCC 4.2126</strain>
    </source>
</reference>
<dbReference type="GeneID" id="96302794"/>
<organism evidence="8 9">
    <name type="scientific">Streptosporangium canum</name>
    <dbReference type="NCBI Taxonomy" id="324952"/>
    <lineage>
        <taxon>Bacteria</taxon>
        <taxon>Bacillati</taxon>
        <taxon>Actinomycetota</taxon>
        <taxon>Actinomycetes</taxon>
        <taxon>Streptosporangiales</taxon>
        <taxon>Streptosporangiaceae</taxon>
        <taxon>Streptosporangium</taxon>
    </lineage>
</organism>
<dbReference type="Gene3D" id="1.10.300.10">
    <property type="entry name" value="Adenylosuccinate Synthetase, subunit A, domain 2"/>
    <property type="match status" value="1"/>
</dbReference>
<feature type="binding site" evidence="7">
    <location>
        <position position="14"/>
    </location>
    <ligand>
        <name>Mg(2+)</name>
        <dbReference type="ChEBI" id="CHEBI:18420"/>
    </ligand>
</feature>
<dbReference type="Proteomes" id="UP000199111">
    <property type="component" value="Unassembled WGS sequence"/>
</dbReference>
<comment type="catalytic activity">
    <reaction evidence="7">
        <text>IMP + L-aspartate + GTP = N(6)-(1,2-dicarboxyethyl)-AMP + GDP + phosphate + 2 H(+)</text>
        <dbReference type="Rhea" id="RHEA:15753"/>
        <dbReference type="ChEBI" id="CHEBI:15378"/>
        <dbReference type="ChEBI" id="CHEBI:29991"/>
        <dbReference type="ChEBI" id="CHEBI:37565"/>
        <dbReference type="ChEBI" id="CHEBI:43474"/>
        <dbReference type="ChEBI" id="CHEBI:57567"/>
        <dbReference type="ChEBI" id="CHEBI:58053"/>
        <dbReference type="ChEBI" id="CHEBI:58189"/>
        <dbReference type="EC" id="6.3.4.4"/>
    </reaction>
</comment>
<comment type="function">
    <text evidence="7">Plays an important role in the de novo pathway of purine nucleotide biosynthesis. Catalyzes the first committed step in the biosynthesis of AMP from IMP.</text>
</comment>
<protein>
    <recommendedName>
        <fullName evidence="7">Adenylosuccinate synthetase</fullName>
        <shortName evidence="7">AMPSase</shortName>
        <shortName evidence="7">AdSS</shortName>
        <ecNumber evidence="7">6.3.4.4</ecNumber>
    </recommendedName>
    <alternativeName>
        <fullName evidence="7">IMP--aspartate ligase</fullName>
    </alternativeName>
</protein>
<dbReference type="PANTHER" id="PTHR11846:SF0">
    <property type="entry name" value="ADENYLOSUCCINATE SYNTHETASE"/>
    <property type="match status" value="1"/>
</dbReference>
<evidence type="ECO:0000256" key="5">
    <source>
        <dbReference type="ARBA" id="ARBA00022842"/>
    </source>
</evidence>
<evidence type="ECO:0000256" key="7">
    <source>
        <dbReference type="HAMAP-Rule" id="MF_00011"/>
    </source>
</evidence>
<dbReference type="UniPathway" id="UPA00075">
    <property type="reaction ID" value="UER00335"/>
</dbReference>
<dbReference type="RefSeq" id="WP_093891327.1">
    <property type="nucleotide sequence ID" value="NZ_FOQY01000039.1"/>
</dbReference>
<dbReference type="PANTHER" id="PTHR11846">
    <property type="entry name" value="ADENYLOSUCCINATE SYNTHETASE"/>
    <property type="match status" value="1"/>
</dbReference>
<dbReference type="AlphaFoldDB" id="A0A1I4D3J8"/>
<keyword evidence="7" id="KW-0963">Cytoplasm</keyword>
<feature type="binding site" description="in other chain" evidence="7">
    <location>
        <position position="233"/>
    </location>
    <ligand>
        <name>IMP</name>
        <dbReference type="ChEBI" id="CHEBI:58053"/>
        <note>ligand shared between dimeric partners</note>
    </ligand>
</feature>
<dbReference type="InterPro" id="IPR042109">
    <property type="entry name" value="Adenylosuccinate_synth_dom1"/>
</dbReference>
<keyword evidence="5 7" id="KW-0460">Magnesium</keyword>
<sequence>MNEHVIVADLGYGDAGKGTVVDWLCAQGPVQAVVRFNGGGQAAHNVVLPDGRHHTFAQFGSGTLRGVPTHLSRFMVVDPLALASEAAHLGELGVPDPFGLLTVDRDALLATPYHVAAGRARELARGDDRHGSCGMGIGETMAYALDNPGLGPTAGDCENPALLARKLHALREALGVSGPAVEDCVAAYRAFAERVILVDSSFTAALLRRRPVVFEGAQGVLLDEWHGFHPYTTWSTTTFANALALLDGVPAVRLGVLRTYTPRHGPGPLVTEDPTLEIDEVHNATGPWQGPFRAGHFDAVAHRYALAVTGGADALALTHLDAPVSRMCVSYDIGELAAGTAGDLDGQAGLTRRVLRARPRYTDGIGAGDWPAAVADALGVPVWLGSAGPTAADKTRLSSVIAPERV</sequence>
<evidence type="ECO:0000256" key="2">
    <source>
        <dbReference type="ARBA" id="ARBA00022723"/>
    </source>
</evidence>
<dbReference type="InterPro" id="IPR001114">
    <property type="entry name" value="Adenylosuccinate_synthetase"/>
</dbReference>
<feature type="binding site" evidence="7">
    <location>
        <begin position="386"/>
        <end position="388"/>
    </location>
    <ligand>
        <name>GTP</name>
        <dbReference type="ChEBI" id="CHEBI:37565"/>
    </ligand>
</feature>
<feature type="binding site" evidence="7">
    <location>
        <begin position="319"/>
        <end position="321"/>
    </location>
    <ligand>
        <name>GTP</name>
        <dbReference type="ChEBI" id="CHEBI:37565"/>
    </ligand>
</feature>
<dbReference type="EC" id="6.3.4.4" evidence="7"/>
<evidence type="ECO:0000256" key="3">
    <source>
        <dbReference type="ARBA" id="ARBA00022741"/>
    </source>
</evidence>
<dbReference type="GO" id="GO:0005525">
    <property type="term" value="F:GTP binding"/>
    <property type="evidence" value="ECO:0007669"/>
    <property type="project" value="UniProtKB-UniRule"/>
</dbReference>
<evidence type="ECO:0000313" key="9">
    <source>
        <dbReference type="Proteomes" id="UP000199111"/>
    </source>
</evidence>
<dbReference type="Gene3D" id="3.40.440.10">
    <property type="entry name" value="Adenylosuccinate Synthetase, subunit A, domain 1"/>
    <property type="match status" value="1"/>
</dbReference>
<evidence type="ECO:0000313" key="8">
    <source>
        <dbReference type="EMBL" id="SFK88158.1"/>
    </source>
</evidence>
<dbReference type="InterPro" id="IPR027417">
    <property type="entry name" value="P-loop_NTPase"/>
</dbReference>
<keyword evidence="6 7" id="KW-0342">GTP-binding</keyword>
<comment type="subunit">
    <text evidence="7">Homodimer.</text>
</comment>
<dbReference type="HAMAP" id="MF_00011">
    <property type="entry name" value="Adenylosucc_synth"/>
    <property type="match status" value="1"/>
</dbReference>
<feature type="active site" description="Proton acceptor" evidence="7">
    <location>
        <position position="14"/>
    </location>
</feature>
<dbReference type="InterPro" id="IPR042110">
    <property type="entry name" value="Adenylosuccinate_synth_dom2"/>
</dbReference>
<comment type="caution">
    <text evidence="7">Lacks conserved residue(s) required for the propagation of feature annotation.</text>
</comment>
<proteinExistence type="inferred from homology"/>
<dbReference type="SMART" id="SM00788">
    <property type="entry name" value="Adenylsucc_synt"/>
    <property type="match status" value="1"/>
</dbReference>
<evidence type="ECO:0000256" key="4">
    <source>
        <dbReference type="ARBA" id="ARBA00022755"/>
    </source>
</evidence>
<evidence type="ECO:0000256" key="1">
    <source>
        <dbReference type="ARBA" id="ARBA00022598"/>
    </source>
</evidence>
<feature type="binding site" description="in other chain" evidence="7">
    <location>
        <position position="218"/>
    </location>
    <ligand>
        <name>IMP</name>
        <dbReference type="ChEBI" id="CHEBI:58053"/>
        <note>ligand shared between dimeric partners</note>
    </ligand>
</feature>
<dbReference type="Gene3D" id="3.90.170.10">
    <property type="entry name" value="Adenylosuccinate Synthetase, subunit A, domain 3"/>
    <property type="match status" value="1"/>
</dbReference>